<protein>
    <submittedName>
        <fullName evidence="1">Uncharacterized protein</fullName>
    </submittedName>
</protein>
<dbReference type="Proteomes" id="UP000648239">
    <property type="component" value="Unassembled WGS sequence"/>
</dbReference>
<dbReference type="AlphaFoldDB" id="A0A8J6Y1F4"/>
<sequence length="68" mass="7237">MWIFPNARAAPFRSSSECTRYSILPGSTGPPCQTLMSFPAGMRASGSNRCSGRLLGRFTITPTAPSSP</sequence>
<gene>
    <name evidence="1" type="ORF">IFK94_09705</name>
</gene>
<name>A0A8J6Y1F4_9BACT</name>
<reference evidence="1 2" key="1">
    <citation type="submission" date="2020-08" db="EMBL/GenBank/DDBJ databases">
        <title>Acidobacteriota in marine sediments use diverse sulfur dissimilation pathways.</title>
        <authorList>
            <person name="Wasmund K."/>
        </authorList>
    </citation>
    <scope>NUCLEOTIDE SEQUENCE [LARGE SCALE GENOMIC DNA]</scope>
    <source>
        <strain evidence="1">MAG AM4</strain>
    </source>
</reference>
<organism evidence="1 2">
    <name type="scientific">Candidatus Polarisedimenticola svalbardensis</name>
    <dbReference type="NCBI Taxonomy" id="2886004"/>
    <lineage>
        <taxon>Bacteria</taxon>
        <taxon>Pseudomonadati</taxon>
        <taxon>Acidobacteriota</taxon>
        <taxon>Candidatus Polarisedimenticolia</taxon>
        <taxon>Candidatus Polarisedimenticolales</taxon>
        <taxon>Candidatus Polarisedimenticolaceae</taxon>
        <taxon>Candidatus Polarisedimenticola</taxon>
    </lineage>
</organism>
<accession>A0A8J6Y1F4</accession>
<evidence type="ECO:0000313" key="2">
    <source>
        <dbReference type="Proteomes" id="UP000648239"/>
    </source>
</evidence>
<evidence type="ECO:0000313" key="1">
    <source>
        <dbReference type="EMBL" id="MBD3868387.1"/>
    </source>
</evidence>
<proteinExistence type="predicted"/>
<dbReference type="EMBL" id="JACXWD010000030">
    <property type="protein sequence ID" value="MBD3868387.1"/>
    <property type="molecule type" value="Genomic_DNA"/>
</dbReference>
<comment type="caution">
    <text evidence="1">The sequence shown here is derived from an EMBL/GenBank/DDBJ whole genome shotgun (WGS) entry which is preliminary data.</text>
</comment>